<protein>
    <submittedName>
        <fullName evidence="3">Recombination protein F</fullName>
    </submittedName>
</protein>
<name>A0A6N3H2E1_ENTAG</name>
<feature type="domain" description="Endonuclease GajA/Old nuclease/RecF-like AAA" evidence="1">
    <location>
        <begin position="153"/>
        <end position="336"/>
    </location>
</feature>
<evidence type="ECO:0000259" key="1">
    <source>
        <dbReference type="Pfam" id="PF13175"/>
    </source>
</evidence>
<organism evidence="3">
    <name type="scientific">Enterobacter agglomerans</name>
    <name type="common">Erwinia herbicola</name>
    <name type="synonym">Pantoea agglomerans</name>
    <dbReference type="NCBI Taxonomy" id="549"/>
    <lineage>
        <taxon>Bacteria</taxon>
        <taxon>Pseudomonadati</taxon>
        <taxon>Pseudomonadota</taxon>
        <taxon>Gammaproteobacteria</taxon>
        <taxon>Enterobacterales</taxon>
        <taxon>Erwiniaceae</taxon>
        <taxon>Pantoea</taxon>
        <taxon>Pantoea agglomerans group</taxon>
    </lineage>
</organism>
<feature type="domain" description="OLD protein-like TOPRIM" evidence="2">
    <location>
        <begin position="389"/>
        <end position="455"/>
    </location>
</feature>
<dbReference type="Pfam" id="PF20469">
    <property type="entry name" value="OLD-like_TOPRIM"/>
    <property type="match status" value="1"/>
</dbReference>
<dbReference type="InterPro" id="IPR027417">
    <property type="entry name" value="P-loop_NTPase"/>
</dbReference>
<evidence type="ECO:0000259" key="2">
    <source>
        <dbReference type="Pfam" id="PF20469"/>
    </source>
</evidence>
<proteinExistence type="predicted"/>
<dbReference type="InterPro" id="IPR041685">
    <property type="entry name" value="AAA_GajA/Old/RecF-like"/>
</dbReference>
<reference evidence="3" key="1">
    <citation type="submission" date="2019-11" db="EMBL/GenBank/DDBJ databases">
        <authorList>
            <person name="Feng L."/>
        </authorList>
    </citation>
    <scope>NUCLEOTIDE SEQUENCE</scope>
    <source>
        <strain evidence="3">PagglomeransLFYP105</strain>
    </source>
</reference>
<dbReference type="Gene3D" id="3.40.50.300">
    <property type="entry name" value="P-loop containing nucleotide triphosphate hydrolases"/>
    <property type="match status" value="1"/>
</dbReference>
<dbReference type="PANTHER" id="PTHR43581:SF4">
    <property type="entry name" value="ATP_GTP PHOSPHATASE"/>
    <property type="match status" value="1"/>
</dbReference>
<dbReference type="EMBL" id="CACRUS010000028">
    <property type="protein sequence ID" value="VYU70533.1"/>
    <property type="molecule type" value="Genomic_DNA"/>
</dbReference>
<evidence type="ECO:0000313" key="3">
    <source>
        <dbReference type="EMBL" id="VYU70533.1"/>
    </source>
</evidence>
<dbReference type="SUPFAM" id="SSF52540">
    <property type="entry name" value="P-loop containing nucleoside triphosphate hydrolases"/>
    <property type="match status" value="1"/>
</dbReference>
<dbReference type="PANTHER" id="PTHR43581">
    <property type="entry name" value="ATP/GTP PHOSPHATASE"/>
    <property type="match status" value="1"/>
</dbReference>
<dbReference type="InterPro" id="IPR051396">
    <property type="entry name" value="Bact_Antivir_Def_Nuclease"/>
</dbReference>
<gene>
    <name evidence="3" type="ORF">PALFYP105_00734</name>
</gene>
<sequence>MTVRLKSVSINNFRSCKSTTAILRPFTALVGYNNAGKSNIILAIKWLLDGSTISEDDMYDPQQPVSVTGVIEGITEDTLTLLSEENQQKIAPFIIHETLTFSRTQEFDADKGKTKKTLDVFDGTNWKKNPGGIDGAISNIFPEPIHIPAMSDAVEDATKYKTSTTIGKILLAIVSGIKKEHEKKFSQNISEIGKYLSHDGESRLDGLNKIDTGVNEKVNQFFPDVSVKIHFPTPTLDDIFKSGTLKVFESREDSSVMRDISRFGHGTQRSIQMALIQYLAEIKKNSEDTKKSNTLIFIDEPELYLHPSAINSVRESLITLSENGYQVIISTHSASMLSAKHASNAIQVYKDSNGTIARKTISEKIEELYKESSPQLHSAFSLSNSSYFLFSEEVLLVEGKTETNVLYALYKKIKGTELNPTKTCIVAVDGKGSLLKMANVINSIGIKTRILADCDFLSILLTTTHTESLKSECDDLLTAINQSTNNGSLSLNTPITSIDSLKGSSSKDFIKLCNHDDILQHIHNIHQKLKNEGVYIWRLGDIEQVYGFGKKQTEWDSLLECLSDDSLDVRNTIKNYHEMEDFIKWI</sequence>
<dbReference type="AlphaFoldDB" id="A0A6N3H2E1"/>
<accession>A0A6N3H2E1</accession>
<dbReference type="InterPro" id="IPR034139">
    <property type="entry name" value="TOPRIM_OLD"/>
</dbReference>
<dbReference type="Pfam" id="PF13175">
    <property type="entry name" value="AAA_15"/>
    <property type="match status" value="2"/>
</dbReference>
<feature type="domain" description="Endonuclease GajA/Old nuclease/RecF-like AAA" evidence="1">
    <location>
        <begin position="5"/>
        <end position="68"/>
    </location>
</feature>